<protein>
    <submittedName>
        <fullName evidence="3">Hydantoinase B/oxoprolinase family protein</fullName>
    </submittedName>
</protein>
<dbReference type="AlphaFoldDB" id="A0AA96GGT3"/>
<dbReference type="PANTHER" id="PTHR11365:SF23">
    <property type="entry name" value="HYPOTHETICAL 5-OXOPROLINASE (EUROFUNG)-RELATED"/>
    <property type="match status" value="1"/>
</dbReference>
<dbReference type="InterPro" id="IPR045079">
    <property type="entry name" value="Oxoprolinase-like"/>
</dbReference>
<feature type="region of interest" description="Disordered" evidence="1">
    <location>
        <begin position="469"/>
        <end position="493"/>
    </location>
</feature>
<evidence type="ECO:0000256" key="1">
    <source>
        <dbReference type="SAM" id="MobiDB-lite"/>
    </source>
</evidence>
<dbReference type="InterPro" id="IPR003692">
    <property type="entry name" value="Hydantoinase_B"/>
</dbReference>
<evidence type="ECO:0000313" key="3">
    <source>
        <dbReference type="EMBL" id="WNM60707.1"/>
    </source>
</evidence>
<dbReference type="EMBL" id="CP116968">
    <property type="protein sequence ID" value="WNM60707.1"/>
    <property type="molecule type" value="Genomic_DNA"/>
</dbReference>
<feature type="domain" description="Hydantoinase B/oxoprolinase" evidence="2">
    <location>
        <begin position="3"/>
        <end position="521"/>
    </location>
</feature>
<gene>
    <name evidence="3" type="ORF">PQG83_13160</name>
</gene>
<dbReference type="GO" id="GO:0006749">
    <property type="term" value="P:glutathione metabolic process"/>
    <property type="evidence" value="ECO:0007669"/>
    <property type="project" value="TreeGrafter"/>
</dbReference>
<dbReference type="KEGG" id="nneo:PQG83_13160"/>
<proteinExistence type="predicted"/>
<dbReference type="Proteomes" id="UP001302494">
    <property type="component" value="Chromosome"/>
</dbReference>
<evidence type="ECO:0000313" key="4">
    <source>
        <dbReference type="Proteomes" id="UP001302494"/>
    </source>
</evidence>
<accession>A0AA96GGT3</accession>
<name>A0AA96GGT3_9BACT</name>
<reference evidence="3 4" key="1">
    <citation type="submission" date="2023-01" db="EMBL/GenBank/DDBJ databases">
        <title>Cultivation and genomic characterization of new, ubiquitous marine nitrite-oxidizing bacteria from the Nitrospirales.</title>
        <authorList>
            <person name="Mueller A.J."/>
            <person name="Daebeler A."/>
            <person name="Herbold C.W."/>
            <person name="Kirkegaard R.H."/>
            <person name="Daims H."/>
        </authorList>
    </citation>
    <scope>NUCLEOTIDE SEQUENCE [LARGE SCALE GENOMIC DNA]</scope>
    <source>
        <strain evidence="3 4">DK</strain>
    </source>
</reference>
<evidence type="ECO:0000259" key="2">
    <source>
        <dbReference type="Pfam" id="PF02538"/>
    </source>
</evidence>
<dbReference type="GO" id="GO:0017168">
    <property type="term" value="F:5-oxoprolinase (ATP-hydrolyzing) activity"/>
    <property type="evidence" value="ECO:0007669"/>
    <property type="project" value="TreeGrafter"/>
</dbReference>
<dbReference type="Pfam" id="PF02538">
    <property type="entry name" value="Hydantoinase_B"/>
    <property type="match status" value="1"/>
</dbReference>
<organism evidence="3 4">
    <name type="scientific">Candidatus Nitrospira neomarina</name>
    <dbReference type="NCBI Taxonomy" id="3020899"/>
    <lineage>
        <taxon>Bacteria</taxon>
        <taxon>Pseudomonadati</taxon>
        <taxon>Nitrospirota</taxon>
        <taxon>Nitrospiria</taxon>
        <taxon>Nitrospirales</taxon>
        <taxon>Nitrospiraceae</taxon>
        <taxon>Nitrospira</taxon>
    </lineage>
</organism>
<dbReference type="RefSeq" id="WP_312741812.1">
    <property type="nucleotide sequence ID" value="NZ_CP116968.1"/>
</dbReference>
<keyword evidence="4" id="KW-1185">Reference proteome</keyword>
<dbReference type="GO" id="GO:0005829">
    <property type="term" value="C:cytosol"/>
    <property type="evidence" value="ECO:0007669"/>
    <property type="project" value="TreeGrafter"/>
</dbReference>
<sequence length="526" mass="56473">MDDPIRTEMMKHRLVSVAEEMGARLQRAAFSPNIKERCDFSCAVFDASGNLVAQAAHIPVHLGAMPLSVQACLESLTLAPGDVAMVNDPYRGGTHLPDLTVVSPIFVKDTSPPTLLGLVANRAHHADIGGMSAGSMPLSQEIFQEGLIIPPVKLMVGDKKNEDIWRMLLANVRTPEERMGDLQAQLAANQIGGERMRAMAERFGVQPLLLEMDALLRYSERMTRQLISMLPNGCYRFEDALDNDGFTEEPAVIRVAITIQDEQVTVDFSGTDTQRPGSINAVYPVTLSAVAYVFRCVLGLDIPANSGCLRPVHVIAPEGTLVNARRPAAVAAGNVETSQRIVDVLLGALAQACPDRIPAASQGTMNNLTIGGWDQRHNRPFAYYETIGGGMGAGPECDGASGRHSHMTNTLNTPVEAVEYAYPFRIARYALREKSGGSGQHQGGDGIVRTYEFLQSAEVTLLSDRRITNSYGLEGGAPGESGRNSLRQNGIEKDVGGKCSFPVEAGDQLTIETPGGGGYGTNQNLG</sequence>
<dbReference type="PANTHER" id="PTHR11365">
    <property type="entry name" value="5-OXOPROLINASE RELATED"/>
    <property type="match status" value="1"/>
</dbReference>